<dbReference type="InterPro" id="IPR033417">
    <property type="entry name" value="CHASE8"/>
</dbReference>
<name>A0A8J6NAM8_9BACT</name>
<feature type="domain" description="Response regulatory" evidence="21">
    <location>
        <begin position="537"/>
        <end position="658"/>
    </location>
</feature>
<dbReference type="Pfam" id="PF17152">
    <property type="entry name" value="CHASE8"/>
    <property type="match status" value="1"/>
</dbReference>
<comment type="subunit">
    <text evidence="14">At low DSF concentrations, interacts with RpfF.</text>
</comment>
<evidence type="ECO:0000313" key="24">
    <source>
        <dbReference type="EMBL" id="MBC8317201.1"/>
    </source>
</evidence>
<feature type="modified residue" description="4-aspartylphosphate" evidence="17">
    <location>
        <position position="731"/>
    </location>
</feature>
<dbReference type="InterPro" id="IPR003661">
    <property type="entry name" value="HisK_dim/P_dom"/>
</dbReference>
<evidence type="ECO:0000256" key="9">
    <source>
        <dbReference type="ARBA" id="ARBA00022777"/>
    </source>
</evidence>
<evidence type="ECO:0000256" key="5">
    <source>
        <dbReference type="ARBA" id="ARBA00022553"/>
    </source>
</evidence>
<keyword evidence="13 19" id="KW-0472">Membrane</keyword>
<dbReference type="GO" id="GO:0005524">
    <property type="term" value="F:ATP binding"/>
    <property type="evidence" value="ECO:0007669"/>
    <property type="project" value="UniProtKB-KW"/>
</dbReference>
<protein>
    <recommendedName>
        <fullName evidence="15">Sensory/regulatory protein RpfC</fullName>
        <ecNumber evidence="3">2.7.13.3</ecNumber>
    </recommendedName>
</protein>
<evidence type="ECO:0000259" key="22">
    <source>
        <dbReference type="PROSITE" id="PS50885"/>
    </source>
</evidence>
<dbReference type="SUPFAM" id="SSF47226">
    <property type="entry name" value="Histidine-containing phosphotransfer domain, HPT domain"/>
    <property type="match status" value="1"/>
</dbReference>
<feature type="domain" description="Histidine kinase" evidence="20">
    <location>
        <begin position="298"/>
        <end position="519"/>
    </location>
</feature>
<proteinExistence type="predicted"/>
<evidence type="ECO:0000256" key="13">
    <source>
        <dbReference type="ARBA" id="ARBA00023136"/>
    </source>
</evidence>
<dbReference type="CDD" id="cd00088">
    <property type="entry name" value="HPT"/>
    <property type="match status" value="1"/>
</dbReference>
<keyword evidence="18" id="KW-0175">Coiled coil</keyword>
<evidence type="ECO:0000256" key="1">
    <source>
        <dbReference type="ARBA" id="ARBA00000085"/>
    </source>
</evidence>
<dbReference type="InterPro" id="IPR005467">
    <property type="entry name" value="His_kinase_dom"/>
</dbReference>
<keyword evidence="6" id="KW-0808">Transferase</keyword>
<evidence type="ECO:0000256" key="12">
    <source>
        <dbReference type="ARBA" id="ARBA00023012"/>
    </source>
</evidence>
<evidence type="ECO:0000256" key="8">
    <source>
        <dbReference type="ARBA" id="ARBA00022741"/>
    </source>
</evidence>
<dbReference type="InterPro" id="IPR036890">
    <property type="entry name" value="HATPase_C_sf"/>
</dbReference>
<dbReference type="PROSITE" id="PS50109">
    <property type="entry name" value="HIS_KIN"/>
    <property type="match status" value="1"/>
</dbReference>
<dbReference type="PANTHER" id="PTHR45339">
    <property type="entry name" value="HYBRID SIGNAL TRANSDUCTION HISTIDINE KINASE J"/>
    <property type="match status" value="1"/>
</dbReference>
<evidence type="ECO:0000256" key="14">
    <source>
        <dbReference type="ARBA" id="ARBA00064003"/>
    </source>
</evidence>
<dbReference type="FunFam" id="1.10.287.130:FF:000002">
    <property type="entry name" value="Two-component osmosensing histidine kinase"/>
    <property type="match status" value="1"/>
</dbReference>
<keyword evidence="11 19" id="KW-1133">Transmembrane helix</keyword>
<dbReference type="SMART" id="SM00304">
    <property type="entry name" value="HAMP"/>
    <property type="match status" value="1"/>
</dbReference>
<dbReference type="InterPro" id="IPR011006">
    <property type="entry name" value="CheY-like_superfamily"/>
</dbReference>
<dbReference type="SMART" id="SM00448">
    <property type="entry name" value="REC"/>
    <property type="match status" value="2"/>
</dbReference>
<comment type="catalytic activity">
    <reaction evidence="1">
        <text>ATP + protein L-histidine = ADP + protein N-phospho-L-histidine.</text>
        <dbReference type="EC" id="2.7.13.3"/>
    </reaction>
</comment>
<dbReference type="SMART" id="SM00387">
    <property type="entry name" value="HATPase_c"/>
    <property type="match status" value="1"/>
</dbReference>
<evidence type="ECO:0000256" key="4">
    <source>
        <dbReference type="ARBA" id="ARBA00022475"/>
    </source>
</evidence>
<feature type="transmembrane region" description="Helical" evidence="19">
    <location>
        <begin position="167"/>
        <end position="187"/>
    </location>
</feature>
<evidence type="ECO:0000256" key="16">
    <source>
        <dbReference type="PROSITE-ProRule" id="PRU00110"/>
    </source>
</evidence>
<organism evidence="24 25">
    <name type="scientific">Candidatus Desulfobia pelagia</name>
    <dbReference type="NCBI Taxonomy" id="2841692"/>
    <lineage>
        <taxon>Bacteria</taxon>
        <taxon>Pseudomonadati</taxon>
        <taxon>Thermodesulfobacteriota</taxon>
        <taxon>Desulfobulbia</taxon>
        <taxon>Desulfobulbales</taxon>
        <taxon>Desulfobulbaceae</taxon>
        <taxon>Candidatus Desulfobia</taxon>
    </lineage>
</organism>
<dbReference type="Pfam" id="PF00512">
    <property type="entry name" value="HisKA"/>
    <property type="match status" value="1"/>
</dbReference>
<dbReference type="Pfam" id="PF00072">
    <property type="entry name" value="Response_reg"/>
    <property type="match status" value="2"/>
</dbReference>
<dbReference type="SMART" id="SM00388">
    <property type="entry name" value="HisKA"/>
    <property type="match status" value="1"/>
</dbReference>
<dbReference type="AlphaFoldDB" id="A0A8J6NAM8"/>
<keyword evidence="8" id="KW-0547">Nucleotide-binding</keyword>
<keyword evidence="4" id="KW-1003">Cell membrane</keyword>
<dbReference type="EC" id="2.7.13.3" evidence="3"/>
<dbReference type="InterPro" id="IPR008207">
    <property type="entry name" value="Sig_transdc_His_kin_Hpt_dom"/>
</dbReference>
<dbReference type="PROSITE" id="PS50894">
    <property type="entry name" value="HPT"/>
    <property type="match status" value="1"/>
</dbReference>
<dbReference type="Gene3D" id="1.20.120.160">
    <property type="entry name" value="HPT domain"/>
    <property type="match status" value="1"/>
</dbReference>
<feature type="modified residue" description="4-aspartylphosphate" evidence="17">
    <location>
        <position position="591"/>
    </location>
</feature>
<sequence>MSIRVKLLLLLILSAGLALFLVATALVVNEKSRAQENLAVELRSIAAVVALNSAAAMSFNDEYAASETLASLAAKPEIAVAFLYDKNGDDFSSYNRKDIDQAILTANLPTLYSDRQEMLRHITKQGITFFKAGYVHVIQPVLVQDSIIGAIHLVDDMQQVKKRLGSYYTVISMVVAITLLVMLLLAAKMQKIFTGPLFALMESMSVVTRDKNYSLRMEKKSEDEFGTLIDRYNDMIGEIQERDEELKGYSSGLEKMVETRTADLSSAKNELEEMVVHLEKAKEDAEAASKAKSEFLATMSHEIRTPMNGIIGMTELVLETELDERQRQFIQTIQRSGDSLLEIINDILDFSKIEAGKLFLENHEFNLREMVEDVLEMLASRAHIKGLELVPVISLDLPALVEGDSGRLRQIFINLIGNAIKFTETGEIAVGAEVLSSAGKEIHIRFSVGDTGIGIIPEKKARIFEAFSQADGSTTRNYGGTGLGLTISRQLVDLMGGEIGVESELGKGSTFWFSLPLRIQSVEKMKEVSGQGLQGCRILIVDDNITNQEILHNQVAAWGMSDVVAGNAKQALEILSVAVQTGERFDVAILDWHMPGMDGVELARCIRQDKDIKDMRLIMLSSAAFDSESVRAMQEGVDRYLTKPVRQKLLHDSLLIVLGRSGADEGGVEPLQDSKLLSFKAHILVVEDNMVNQEVVREMLKLMACHVDVAENGREAVEAMGQNSFDLVLMDCHMPEMDGFEATRAIRLKEKSGGAEFRVPIIALTGNVVQGIQEECQDAGMDDYLSKPFSLEQLNETLARWLVPVTVRQSETVKAPKNIPEPKQKTFCLDQERLDMLRVLQQEGAPSVLNKIINLYLENSPKLMQGIRDAVKEGDPVRLGDAAHSLKTSSANLGAVELAILCKELEDMGRIAKATGPARERLETIEAEYQQAMTALTAVRDAV</sequence>
<dbReference type="SMART" id="SM00073">
    <property type="entry name" value="HPT"/>
    <property type="match status" value="1"/>
</dbReference>
<dbReference type="Pfam" id="PF02518">
    <property type="entry name" value="HATPase_c"/>
    <property type="match status" value="1"/>
</dbReference>
<evidence type="ECO:0000256" key="2">
    <source>
        <dbReference type="ARBA" id="ARBA00004651"/>
    </source>
</evidence>
<evidence type="ECO:0000256" key="18">
    <source>
        <dbReference type="SAM" id="Coils"/>
    </source>
</evidence>
<evidence type="ECO:0000259" key="23">
    <source>
        <dbReference type="PROSITE" id="PS50894"/>
    </source>
</evidence>
<dbReference type="Gene3D" id="1.10.287.130">
    <property type="match status" value="1"/>
</dbReference>
<dbReference type="PRINTS" id="PR00344">
    <property type="entry name" value="BCTRLSENSOR"/>
</dbReference>
<dbReference type="PANTHER" id="PTHR45339:SF1">
    <property type="entry name" value="HYBRID SIGNAL TRANSDUCTION HISTIDINE KINASE J"/>
    <property type="match status" value="1"/>
</dbReference>
<dbReference type="InterPro" id="IPR001789">
    <property type="entry name" value="Sig_transdc_resp-reg_receiver"/>
</dbReference>
<keyword evidence="12" id="KW-0902">Two-component regulatory system</keyword>
<dbReference type="GO" id="GO:0000155">
    <property type="term" value="F:phosphorelay sensor kinase activity"/>
    <property type="evidence" value="ECO:0007669"/>
    <property type="project" value="InterPro"/>
</dbReference>
<reference evidence="24 25" key="1">
    <citation type="submission" date="2020-08" db="EMBL/GenBank/DDBJ databases">
        <title>Bridging the membrane lipid divide: bacteria of the FCB group superphylum have the potential to synthesize archaeal ether lipids.</title>
        <authorList>
            <person name="Villanueva L."/>
            <person name="Von Meijenfeldt F.A.B."/>
            <person name="Westbye A.B."/>
            <person name="Yadav S."/>
            <person name="Hopmans E.C."/>
            <person name="Dutilh B.E."/>
            <person name="Sinninghe Damste J.S."/>
        </authorList>
    </citation>
    <scope>NUCLEOTIDE SEQUENCE [LARGE SCALE GENOMIC DNA]</scope>
    <source>
        <strain evidence="24">NIOZ-UU47</strain>
    </source>
</reference>
<dbReference type="InterPro" id="IPR036641">
    <property type="entry name" value="HPT_dom_sf"/>
</dbReference>
<evidence type="ECO:0000256" key="10">
    <source>
        <dbReference type="ARBA" id="ARBA00022840"/>
    </source>
</evidence>
<dbReference type="InterPro" id="IPR004358">
    <property type="entry name" value="Sig_transdc_His_kin-like_C"/>
</dbReference>
<dbReference type="Proteomes" id="UP000614424">
    <property type="component" value="Unassembled WGS sequence"/>
</dbReference>
<dbReference type="InterPro" id="IPR003660">
    <property type="entry name" value="HAMP_dom"/>
</dbReference>
<evidence type="ECO:0000259" key="20">
    <source>
        <dbReference type="PROSITE" id="PS50109"/>
    </source>
</evidence>
<dbReference type="Gene3D" id="3.40.50.2300">
    <property type="match status" value="2"/>
</dbReference>
<dbReference type="GO" id="GO:0005886">
    <property type="term" value="C:plasma membrane"/>
    <property type="evidence" value="ECO:0007669"/>
    <property type="project" value="UniProtKB-SubCell"/>
</dbReference>
<keyword evidence="10" id="KW-0067">ATP-binding</keyword>
<feature type="coiled-coil region" evidence="18">
    <location>
        <begin position="264"/>
        <end position="298"/>
    </location>
</feature>
<dbReference type="Gene3D" id="6.10.340.10">
    <property type="match status" value="1"/>
</dbReference>
<evidence type="ECO:0000256" key="6">
    <source>
        <dbReference type="ARBA" id="ARBA00022679"/>
    </source>
</evidence>
<dbReference type="SUPFAM" id="SSF55874">
    <property type="entry name" value="ATPase domain of HSP90 chaperone/DNA topoisomerase II/histidine kinase"/>
    <property type="match status" value="1"/>
</dbReference>
<evidence type="ECO:0000259" key="21">
    <source>
        <dbReference type="PROSITE" id="PS50110"/>
    </source>
</evidence>
<dbReference type="EMBL" id="JACNJZ010000076">
    <property type="protein sequence ID" value="MBC8317201.1"/>
    <property type="molecule type" value="Genomic_DNA"/>
</dbReference>
<dbReference type="Gene3D" id="3.30.565.10">
    <property type="entry name" value="Histidine kinase-like ATPase, C-terminal domain"/>
    <property type="match status" value="1"/>
</dbReference>
<keyword evidence="9" id="KW-0418">Kinase</keyword>
<dbReference type="CDD" id="cd16922">
    <property type="entry name" value="HATPase_EvgS-ArcB-TorS-like"/>
    <property type="match status" value="1"/>
</dbReference>
<evidence type="ECO:0000256" key="11">
    <source>
        <dbReference type="ARBA" id="ARBA00022989"/>
    </source>
</evidence>
<feature type="domain" description="HAMP" evidence="22">
    <location>
        <begin position="191"/>
        <end position="244"/>
    </location>
</feature>
<accession>A0A8J6NAM8</accession>
<dbReference type="PROSITE" id="PS50885">
    <property type="entry name" value="HAMP"/>
    <property type="match status" value="1"/>
</dbReference>
<dbReference type="FunFam" id="3.30.565.10:FF:000010">
    <property type="entry name" value="Sensor histidine kinase RcsC"/>
    <property type="match status" value="1"/>
</dbReference>
<dbReference type="InterPro" id="IPR003594">
    <property type="entry name" value="HATPase_dom"/>
</dbReference>
<dbReference type="SUPFAM" id="SSF47384">
    <property type="entry name" value="Homodimeric domain of signal transducing histidine kinase"/>
    <property type="match status" value="1"/>
</dbReference>
<dbReference type="CDD" id="cd17546">
    <property type="entry name" value="REC_hyHK_CKI1_RcsC-like"/>
    <property type="match status" value="2"/>
</dbReference>
<keyword evidence="5 17" id="KW-0597">Phosphoprotein</keyword>
<keyword evidence="7 19" id="KW-0812">Transmembrane</keyword>
<evidence type="ECO:0000256" key="19">
    <source>
        <dbReference type="SAM" id="Phobius"/>
    </source>
</evidence>
<evidence type="ECO:0000256" key="15">
    <source>
        <dbReference type="ARBA" id="ARBA00068150"/>
    </source>
</evidence>
<feature type="domain" description="Response regulatory" evidence="21">
    <location>
        <begin position="682"/>
        <end position="802"/>
    </location>
</feature>
<evidence type="ECO:0000256" key="17">
    <source>
        <dbReference type="PROSITE-ProRule" id="PRU00169"/>
    </source>
</evidence>
<dbReference type="Pfam" id="PF01627">
    <property type="entry name" value="Hpt"/>
    <property type="match status" value="1"/>
</dbReference>
<feature type="modified residue" description="Phosphohistidine" evidence="16">
    <location>
        <position position="884"/>
    </location>
</feature>
<evidence type="ECO:0000256" key="7">
    <source>
        <dbReference type="ARBA" id="ARBA00022692"/>
    </source>
</evidence>
<comment type="subcellular location">
    <subcellularLocation>
        <location evidence="2">Cell membrane</location>
        <topology evidence="2">Multi-pass membrane protein</topology>
    </subcellularLocation>
</comment>
<evidence type="ECO:0000313" key="25">
    <source>
        <dbReference type="Proteomes" id="UP000614424"/>
    </source>
</evidence>
<dbReference type="InterPro" id="IPR036097">
    <property type="entry name" value="HisK_dim/P_sf"/>
</dbReference>
<comment type="caution">
    <text evidence="24">The sequence shown here is derived from an EMBL/GenBank/DDBJ whole genome shotgun (WGS) entry which is preliminary data.</text>
</comment>
<dbReference type="PROSITE" id="PS50110">
    <property type="entry name" value="RESPONSE_REGULATORY"/>
    <property type="match status" value="2"/>
</dbReference>
<dbReference type="CDD" id="cd00082">
    <property type="entry name" value="HisKA"/>
    <property type="match status" value="1"/>
</dbReference>
<feature type="domain" description="HPt" evidence="23">
    <location>
        <begin position="845"/>
        <end position="943"/>
    </location>
</feature>
<evidence type="ECO:0000256" key="3">
    <source>
        <dbReference type="ARBA" id="ARBA00012438"/>
    </source>
</evidence>
<dbReference type="SUPFAM" id="SSF52172">
    <property type="entry name" value="CheY-like"/>
    <property type="match status" value="2"/>
</dbReference>
<gene>
    <name evidence="24" type="ORF">H8E41_04795</name>
</gene>